<reference evidence="1" key="1">
    <citation type="submission" date="2020-04" db="EMBL/GenBank/DDBJ databases">
        <authorList>
            <person name="Chiriac C."/>
            <person name="Salcher M."/>
            <person name="Ghai R."/>
            <person name="Kavagutti S V."/>
        </authorList>
    </citation>
    <scope>NUCLEOTIDE SEQUENCE</scope>
</reference>
<sequence>MKINNNPFEAIEDYHKALQEPEPATIEELISPHYGEEDEYIRKLEQAQAMMRILGTA</sequence>
<gene>
    <name evidence="1" type="ORF">UFOVP116_376</name>
</gene>
<name>A0A6J5LAG4_9CAUD</name>
<organism evidence="1">
    <name type="scientific">uncultured Caudovirales phage</name>
    <dbReference type="NCBI Taxonomy" id="2100421"/>
    <lineage>
        <taxon>Viruses</taxon>
        <taxon>Duplodnaviria</taxon>
        <taxon>Heunggongvirae</taxon>
        <taxon>Uroviricota</taxon>
        <taxon>Caudoviricetes</taxon>
        <taxon>Peduoviridae</taxon>
        <taxon>Maltschvirus</taxon>
        <taxon>Maltschvirus maltsch</taxon>
    </lineage>
</organism>
<dbReference type="EMBL" id="LR796237">
    <property type="protein sequence ID" value="CAB4130313.1"/>
    <property type="molecule type" value="Genomic_DNA"/>
</dbReference>
<proteinExistence type="predicted"/>
<protein>
    <submittedName>
        <fullName evidence="1">Uncharacterized protein</fullName>
    </submittedName>
</protein>
<accession>A0A6J5LAG4</accession>
<evidence type="ECO:0000313" key="1">
    <source>
        <dbReference type="EMBL" id="CAB4130313.1"/>
    </source>
</evidence>